<dbReference type="EMBL" id="CVRI01000002">
    <property type="protein sequence ID" value="CRK86849.1"/>
    <property type="molecule type" value="Genomic_DNA"/>
</dbReference>
<reference evidence="1 2" key="1">
    <citation type="submission" date="2015-04" db="EMBL/GenBank/DDBJ databases">
        <authorList>
            <person name="Syromyatnikov M.Y."/>
            <person name="Popov V.N."/>
        </authorList>
    </citation>
    <scope>NUCLEOTIDE SEQUENCE [LARGE SCALE GENOMIC DNA]</scope>
</reference>
<proteinExistence type="predicted"/>
<name>A0A1J1HKT5_9DIPT</name>
<organism evidence="1 2">
    <name type="scientific">Clunio marinus</name>
    <dbReference type="NCBI Taxonomy" id="568069"/>
    <lineage>
        <taxon>Eukaryota</taxon>
        <taxon>Metazoa</taxon>
        <taxon>Ecdysozoa</taxon>
        <taxon>Arthropoda</taxon>
        <taxon>Hexapoda</taxon>
        <taxon>Insecta</taxon>
        <taxon>Pterygota</taxon>
        <taxon>Neoptera</taxon>
        <taxon>Endopterygota</taxon>
        <taxon>Diptera</taxon>
        <taxon>Nematocera</taxon>
        <taxon>Chironomoidea</taxon>
        <taxon>Chironomidae</taxon>
        <taxon>Clunio</taxon>
    </lineage>
</organism>
<evidence type="ECO:0000313" key="1">
    <source>
        <dbReference type="EMBL" id="CRK86849.1"/>
    </source>
</evidence>
<dbReference type="Proteomes" id="UP000183832">
    <property type="component" value="Unassembled WGS sequence"/>
</dbReference>
<keyword evidence="2" id="KW-1185">Reference proteome</keyword>
<evidence type="ECO:0000313" key="2">
    <source>
        <dbReference type="Proteomes" id="UP000183832"/>
    </source>
</evidence>
<gene>
    <name evidence="1" type="ORF">CLUMA_CG000676</name>
</gene>
<protein>
    <submittedName>
        <fullName evidence="1">CLUMA_CG000676, isoform A</fullName>
    </submittedName>
</protein>
<sequence>MKKVILKTSKLIRESNHQSQENKKKSLLLQHFLVMMEENSGKLKRSEEYFNKHLSYEGLVKYQFHPSTCLKVEANDGEKKQNEKGKCCSVVGEHQPLYHTLAVNTGREKDFLIAVSFNLSDNVTVKRVLRISCSFKAKVDVQKESLC</sequence>
<dbReference type="AlphaFoldDB" id="A0A1J1HKT5"/>
<accession>A0A1J1HKT5</accession>